<sequence length="154" mass="16818">MPDKPTKPDFYSGVPWVYVTVEQAHAHPKGRLNLLLWLIAAYFVATGLLKFALAWQYGAGLGVSLLSSIWPFLTGIGLALRVPWSVVMAAVSTGLTAFALVRGLGTGDSLLTLVEMLVNVGILFYLLDGDRPNLIYRHRYRKYSAAPPPADETA</sequence>
<keyword evidence="3" id="KW-1185">Reference proteome</keyword>
<accession>A0A2T7G0K1</accession>
<protein>
    <submittedName>
        <fullName evidence="2">Uncharacterized protein</fullName>
    </submittedName>
</protein>
<feature type="transmembrane region" description="Helical" evidence="1">
    <location>
        <begin position="34"/>
        <end position="53"/>
    </location>
</feature>
<organism evidence="2 3">
    <name type="scientific">Thalassorhabdomicrobium marinisediminis</name>
    <dbReference type="NCBI Taxonomy" id="2170577"/>
    <lineage>
        <taxon>Bacteria</taxon>
        <taxon>Pseudomonadati</taxon>
        <taxon>Pseudomonadota</taxon>
        <taxon>Alphaproteobacteria</taxon>
        <taxon>Rhodobacterales</taxon>
        <taxon>Paracoccaceae</taxon>
        <taxon>Thalassorhabdomicrobium</taxon>
    </lineage>
</organism>
<feature type="transmembrane region" description="Helical" evidence="1">
    <location>
        <begin position="86"/>
        <end position="104"/>
    </location>
</feature>
<gene>
    <name evidence="2" type="ORF">DC363_00160</name>
</gene>
<dbReference type="AlphaFoldDB" id="A0A2T7G0K1"/>
<keyword evidence="1" id="KW-0812">Transmembrane</keyword>
<keyword evidence="1" id="KW-1133">Transmembrane helix</keyword>
<dbReference type="Proteomes" id="UP000244817">
    <property type="component" value="Unassembled WGS sequence"/>
</dbReference>
<evidence type="ECO:0000256" key="1">
    <source>
        <dbReference type="SAM" id="Phobius"/>
    </source>
</evidence>
<reference evidence="2 3" key="1">
    <citation type="submission" date="2018-04" db="EMBL/GenBank/DDBJ databases">
        <title>Pelagivirga bohaiensis gen. nov., sp. nov., a bacterium isolated from the Bohai Sea.</title>
        <authorList>
            <person name="Ji X."/>
        </authorList>
    </citation>
    <scope>NUCLEOTIDE SEQUENCE [LARGE SCALE GENOMIC DNA]</scope>
    <source>
        <strain evidence="2 3">BH-SD16</strain>
    </source>
</reference>
<evidence type="ECO:0000313" key="2">
    <source>
        <dbReference type="EMBL" id="PVA07952.1"/>
    </source>
</evidence>
<keyword evidence="1" id="KW-0472">Membrane</keyword>
<feature type="transmembrane region" description="Helical" evidence="1">
    <location>
        <begin position="59"/>
        <end position="79"/>
    </location>
</feature>
<feature type="transmembrane region" description="Helical" evidence="1">
    <location>
        <begin position="110"/>
        <end position="127"/>
    </location>
</feature>
<dbReference type="EMBL" id="QCYG01000001">
    <property type="protein sequence ID" value="PVA07952.1"/>
    <property type="molecule type" value="Genomic_DNA"/>
</dbReference>
<proteinExistence type="predicted"/>
<evidence type="ECO:0000313" key="3">
    <source>
        <dbReference type="Proteomes" id="UP000244817"/>
    </source>
</evidence>
<dbReference type="OrthoDB" id="7860195at2"/>
<name>A0A2T7G0K1_9RHOB</name>
<dbReference type="RefSeq" id="WP_108639109.1">
    <property type="nucleotide sequence ID" value="NZ_QCYG01000001.1"/>
</dbReference>
<comment type="caution">
    <text evidence="2">The sequence shown here is derived from an EMBL/GenBank/DDBJ whole genome shotgun (WGS) entry which is preliminary data.</text>
</comment>